<proteinExistence type="predicted"/>
<dbReference type="EMBL" id="CP011339">
    <property type="protein sequence ID" value="AKV65875.1"/>
    <property type="molecule type" value="Genomic_DNA"/>
</dbReference>
<keyword evidence="2" id="KW-1185">Reference proteome</keyword>
<dbReference type="Proteomes" id="UP000068167">
    <property type="component" value="Chromosome"/>
</dbReference>
<evidence type="ECO:0000313" key="1">
    <source>
        <dbReference type="EMBL" id="AKV65875.1"/>
    </source>
</evidence>
<accession>A0A0K1RVP0</accession>
<reference evidence="1 2" key="1">
    <citation type="journal article" date="2016" name="Stand. Genomic Sci.">
        <title>Complete genome sequence and genomic characterization of Microcystis panniformis FACHB 1757 by third-generation sequencing.</title>
        <authorList>
            <person name="Zhang J.Y."/>
            <person name="Guan R."/>
            <person name="Zhang H.J."/>
            <person name="Li H."/>
            <person name="Xiao P."/>
            <person name="Yu G.L."/>
            <person name="Du L."/>
            <person name="Cao D.M."/>
            <person name="Zhu B.C."/>
            <person name="Li R.H."/>
            <person name="Lu Z.H."/>
        </authorList>
    </citation>
    <scope>NUCLEOTIDE SEQUENCE [LARGE SCALE GENOMIC DNA]</scope>
    <source>
        <strain evidence="1 2">FACHB-1757</strain>
    </source>
</reference>
<dbReference type="PATRIC" id="fig|1638788.3.peg.666"/>
<gene>
    <name evidence="1" type="ORF">VL20_663</name>
</gene>
<dbReference type="AlphaFoldDB" id="A0A0K1RVP0"/>
<evidence type="ECO:0000313" key="2">
    <source>
        <dbReference type="Proteomes" id="UP000068167"/>
    </source>
</evidence>
<organism evidence="1 2">
    <name type="scientific">Microcystis panniformis FACHB-1757</name>
    <dbReference type="NCBI Taxonomy" id="1638788"/>
    <lineage>
        <taxon>Bacteria</taxon>
        <taxon>Bacillati</taxon>
        <taxon>Cyanobacteriota</taxon>
        <taxon>Cyanophyceae</taxon>
        <taxon>Oscillatoriophycideae</taxon>
        <taxon>Chroococcales</taxon>
        <taxon>Microcystaceae</taxon>
        <taxon>Microcystis</taxon>
    </lineage>
</organism>
<sequence length="54" mass="5912">MLGVGFWVLEFWGVGCWGGHCVRVAGGFRVLVEIPHFPTSPFPHSPFPISLSIS</sequence>
<protein>
    <submittedName>
        <fullName evidence="1">Uncharacterized protein</fullName>
    </submittedName>
</protein>
<dbReference type="KEGG" id="mpk:VL20_663"/>
<name>A0A0K1RVP0_9CHRO</name>